<dbReference type="Pfam" id="PF02141">
    <property type="entry name" value="DENN"/>
    <property type="match status" value="1"/>
</dbReference>
<dbReference type="OMA" id="EANLEHW"/>
<comment type="similarity">
    <text evidence="1">Belongs to the DENND6 family.</text>
</comment>
<dbReference type="STRING" id="48709.A0A1D2MH41"/>
<dbReference type="PROSITE" id="PS50211">
    <property type="entry name" value="DENN"/>
    <property type="match status" value="1"/>
</dbReference>
<protein>
    <submittedName>
        <fullName evidence="3">Protein DENND6B</fullName>
    </submittedName>
</protein>
<feature type="domain" description="UDENN" evidence="2">
    <location>
        <begin position="22"/>
        <end position="487"/>
    </location>
</feature>
<dbReference type="InterPro" id="IPR043153">
    <property type="entry name" value="DENN_C"/>
</dbReference>
<evidence type="ECO:0000259" key="2">
    <source>
        <dbReference type="PROSITE" id="PS50211"/>
    </source>
</evidence>
<sequence length="564" mass="64413">MDLRIPQMDLILPWDRLRDWVHCMAVVTFDLELGQTLEMLFPPHIKLTEPEKSNVCYLSFPDSNSGCMGDTQFHFRIRHSPNKLDLVECQQFSKAYNSKCPPALQVDHNSILGYVYFRQVKDPTLRRGYFQKSVVILSKFPFLNLFTQMLDILAPEFFDKGPDVITSACQDIYMWPTPTPGQVLNLPFLGSNLQITIPTVNCLSNGSPVTSSQMNTQDTSFGSKISTIIPSVYQADLFQALRPVLSHVHLLWELVLTAEPIVVMAPLPDTCANTVHALLSMIFPLRYCADYRPYFTIHDSDFKEYTMKTNPPPPVILGVTNPFFAKTLQHWPHIIRMGETCGVNIGKLKKASNFKLLDSQPGVYTGYKPFLQKDKGLLKKIVMGMQSQRPVEVQTVILRKHLHELTESFMIPLERYLASLMPLQKNICPCKSAPLPRPFNPEEFLATLDTSGPQLTTGIKGDWSGLYKKFFRSINFSEWYNMRYREAAEKLQALHLEIMSDSDIRSWISGRDEVEAVDLILRLREQIAQTNLPVKTDVREKLRSHVESIIKTLPDDLQSVLHCD</sequence>
<dbReference type="EMBL" id="LJIJ01001303">
    <property type="protein sequence ID" value="ODM92184.1"/>
    <property type="molecule type" value="Genomic_DNA"/>
</dbReference>
<organism evidence="3 4">
    <name type="scientific">Orchesella cincta</name>
    <name type="common">Springtail</name>
    <name type="synonym">Podura cincta</name>
    <dbReference type="NCBI Taxonomy" id="48709"/>
    <lineage>
        <taxon>Eukaryota</taxon>
        <taxon>Metazoa</taxon>
        <taxon>Ecdysozoa</taxon>
        <taxon>Arthropoda</taxon>
        <taxon>Hexapoda</taxon>
        <taxon>Collembola</taxon>
        <taxon>Entomobryomorpha</taxon>
        <taxon>Entomobryoidea</taxon>
        <taxon>Orchesellidae</taxon>
        <taxon>Orchesellinae</taxon>
        <taxon>Orchesella</taxon>
    </lineage>
</organism>
<reference evidence="3 4" key="1">
    <citation type="journal article" date="2016" name="Genome Biol. Evol.">
        <title>Gene Family Evolution Reflects Adaptation to Soil Environmental Stressors in the Genome of the Collembolan Orchesella cincta.</title>
        <authorList>
            <person name="Faddeeva-Vakhrusheva A."/>
            <person name="Derks M.F."/>
            <person name="Anvar S.Y."/>
            <person name="Agamennone V."/>
            <person name="Suring W."/>
            <person name="Smit S."/>
            <person name="van Straalen N.M."/>
            <person name="Roelofs D."/>
        </authorList>
    </citation>
    <scope>NUCLEOTIDE SEQUENCE [LARGE SCALE GENOMIC DNA]</scope>
    <source>
        <tissue evidence="3">Mixed pool</tissue>
    </source>
</reference>
<dbReference type="Proteomes" id="UP000094527">
    <property type="component" value="Unassembled WGS sequence"/>
</dbReference>
<dbReference type="SMART" id="SM00799">
    <property type="entry name" value="DENN"/>
    <property type="match status" value="1"/>
</dbReference>
<comment type="caution">
    <text evidence="3">The sequence shown here is derived from an EMBL/GenBank/DDBJ whole genome shotgun (WGS) entry which is preliminary data.</text>
</comment>
<dbReference type="InterPro" id="IPR001194">
    <property type="entry name" value="cDENN_dom"/>
</dbReference>
<accession>A0A1D2MH41</accession>
<dbReference type="GO" id="GO:0055037">
    <property type="term" value="C:recycling endosome"/>
    <property type="evidence" value="ECO:0007669"/>
    <property type="project" value="TreeGrafter"/>
</dbReference>
<dbReference type="AlphaFoldDB" id="A0A1D2MH41"/>
<dbReference type="InterPro" id="IPR024224">
    <property type="entry name" value="DENND6"/>
</dbReference>
<name>A0A1D2MH41_ORCCI</name>
<evidence type="ECO:0000256" key="1">
    <source>
        <dbReference type="ARBA" id="ARBA00007159"/>
    </source>
</evidence>
<dbReference type="OrthoDB" id="10265409at2759"/>
<keyword evidence="4" id="KW-1185">Reference proteome</keyword>
<dbReference type="PANTHER" id="PTHR13677">
    <property type="entry name" value="LD41638P"/>
    <property type="match status" value="1"/>
</dbReference>
<gene>
    <name evidence="3" type="ORF">Ocin01_14501</name>
</gene>
<dbReference type="Gene3D" id="3.40.50.11500">
    <property type="match status" value="1"/>
</dbReference>
<evidence type="ECO:0000313" key="3">
    <source>
        <dbReference type="EMBL" id="ODM92184.1"/>
    </source>
</evidence>
<proteinExistence type="inferred from homology"/>
<evidence type="ECO:0000313" key="4">
    <source>
        <dbReference type="Proteomes" id="UP000094527"/>
    </source>
</evidence>
<dbReference type="InterPro" id="IPR037516">
    <property type="entry name" value="Tripartite_DENN"/>
</dbReference>
<dbReference type="PANTHER" id="PTHR13677:SF0">
    <property type="entry name" value="LD41638P"/>
    <property type="match status" value="1"/>
</dbReference>
<dbReference type="GO" id="GO:0005085">
    <property type="term" value="F:guanyl-nucleotide exchange factor activity"/>
    <property type="evidence" value="ECO:0007669"/>
    <property type="project" value="InterPro"/>
</dbReference>